<sequence>MRALLILLISLTVGPVLSAQQCVGNLGENIFTDGDFGSGSDNILATDPGIAPGFVYQTTPPPNDGFYTITNDMARWEQSFGTWRRFGDNSSDPNGYMMIVNASFQPGLFYEQVVDSLCENTLYQFSADISNILRRGSNNILPNVSFLIDGQEYFTTGNIPEDDKWNTYGFTFTTVPGQTSVTLALRNNAPGGMGNDLALDNISFRACGPEALILPLAVANICEDGNPIGLNATINGDQFSTPAVQWQRSFDGGATWADLPGENATTYQHRELSSGIYHYRYLLANSPGNLSSRKCRIVSNTKVVNVVPKRYTVVDTICNGLTFTVGTSVYGSSGTYVDSLISSLGCDSIVRLELTVVADPGLTGNFTVTDPSCSYTTDGRVTLDSIRGGRSPFRYTFDGRPANLGVPTDSLGEGSYAYLLEDRHGCTTADSLQLRSPSPFTVDLGSDHNIILGETVEITVSGTQPIVGYVWTPEGLVDCDTLCPVVEILPTRTLTLGLVATSDDGCVASDSLLVLVRPERLVYIPNAISPNEDGHNDHFAVYGKVPNVQFVPSLRIYDRWGGEVFAGTDLIVNEESSGWDGTVGGRAVPSGTYVYVAEVAFLDGAIERYTGTFLVVE</sequence>
<keyword evidence="1" id="KW-0732">Signal</keyword>
<dbReference type="AlphaFoldDB" id="A0A840EAG7"/>
<name>A0A840EAG7_9BACT</name>
<evidence type="ECO:0000256" key="1">
    <source>
        <dbReference type="SAM" id="SignalP"/>
    </source>
</evidence>
<protein>
    <submittedName>
        <fullName evidence="2">Gliding motility-associated-like protein</fullName>
    </submittedName>
</protein>
<dbReference type="Gene3D" id="2.60.120.260">
    <property type="entry name" value="Galactose-binding domain-like"/>
    <property type="match status" value="1"/>
</dbReference>
<reference evidence="2 3" key="1">
    <citation type="submission" date="2020-08" db="EMBL/GenBank/DDBJ databases">
        <title>Genomic Encyclopedia of Type Strains, Phase IV (KMG-IV): sequencing the most valuable type-strain genomes for metagenomic binning, comparative biology and taxonomic classification.</title>
        <authorList>
            <person name="Goeker M."/>
        </authorList>
    </citation>
    <scope>NUCLEOTIDE SEQUENCE [LARGE SCALE GENOMIC DNA]</scope>
    <source>
        <strain evidence="2 3">DSM 105137</strain>
    </source>
</reference>
<dbReference type="Pfam" id="PF13585">
    <property type="entry name" value="CHU_C"/>
    <property type="match status" value="1"/>
</dbReference>
<feature type="chain" id="PRO_5032621321" evidence="1">
    <location>
        <begin position="19"/>
        <end position="617"/>
    </location>
</feature>
<feature type="signal peptide" evidence="1">
    <location>
        <begin position="1"/>
        <end position="18"/>
    </location>
</feature>
<comment type="caution">
    <text evidence="2">The sequence shown here is derived from an EMBL/GenBank/DDBJ whole genome shotgun (WGS) entry which is preliminary data.</text>
</comment>
<dbReference type="InterPro" id="IPR026341">
    <property type="entry name" value="T9SS_type_B"/>
</dbReference>
<dbReference type="EMBL" id="JACIFF010000003">
    <property type="protein sequence ID" value="MBB4078809.1"/>
    <property type="molecule type" value="Genomic_DNA"/>
</dbReference>
<gene>
    <name evidence="2" type="ORF">GGR28_001426</name>
</gene>
<keyword evidence="3" id="KW-1185">Reference proteome</keyword>
<dbReference type="Proteomes" id="UP000576209">
    <property type="component" value="Unassembled WGS sequence"/>
</dbReference>
<accession>A0A840EAG7</accession>
<evidence type="ECO:0000313" key="2">
    <source>
        <dbReference type="EMBL" id="MBB4078809.1"/>
    </source>
</evidence>
<evidence type="ECO:0000313" key="3">
    <source>
        <dbReference type="Proteomes" id="UP000576209"/>
    </source>
</evidence>
<proteinExistence type="predicted"/>
<dbReference type="RefSeq" id="WP_183495052.1">
    <property type="nucleotide sequence ID" value="NZ_JACIFF010000003.1"/>
</dbReference>
<dbReference type="NCBIfam" id="TIGR04131">
    <property type="entry name" value="Bac_Flav_CTERM"/>
    <property type="match status" value="1"/>
</dbReference>
<organism evidence="2 3">
    <name type="scientific">Neolewinella aquimaris</name>
    <dbReference type="NCBI Taxonomy" id="1835722"/>
    <lineage>
        <taxon>Bacteria</taxon>
        <taxon>Pseudomonadati</taxon>
        <taxon>Bacteroidota</taxon>
        <taxon>Saprospiria</taxon>
        <taxon>Saprospirales</taxon>
        <taxon>Lewinellaceae</taxon>
        <taxon>Neolewinella</taxon>
    </lineage>
</organism>